<keyword evidence="1" id="KW-0472">Membrane</keyword>
<feature type="transmembrane region" description="Helical" evidence="1">
    <location>
        <begin position="192"/>
        <end position="211"/>
    </location>
</feature>
<organism evidence="3 4">
    <name type="scientific">Achromobacter marplatensis</name>
    <dbReference type="NCBI Taxonomy" id="470868"/>
    <lineage>
        <taxon>Bacteria</taxon>
        <taxon>Pseudomonadati</taxon>
        <taxon>Pseudomonadota</taxon>
        <taxon>Betaproteobacteria</taxon>
        <taxon>Burkholderiales</taxon>
        <taxon>Alcaligenaceae</taxon>
        <taxon>Achromobacter</taxon>
    </lineage>
</organism>
<dbReference type="RefSeq" id="WP_280025688.1">
    <property type="nucleotide sequence ID" value="NZ_JAOCKG010000001.1"/>
</dbReference>
<name>A0AA42W5U8_9BURK</name>
<feature type="transmembrane region" description="Helical" evidence="1">
    <location>
        <begin position="125"/>
        <end position="143"/>
    </location>
</feature>
<evidence type="ECO:0000259" key="2">
    <source>
        <dbReference type="SMART" id="SM00014"/>
    </source>
</evidence>
<evidence type="ECO:0000313" key="3">
    <source>
        <dbReference type="EMBL" id="MDH2049185.1"/>
    </source>
</evidence>
<feature type="transmembrane region" description="Helical" evidence="1">
    <location>
        <begin position="223"/>
        <end position="241"/>
    </location>
</feature>
<dbReference type="AlphaFoldDB" id="A0AA42W5U8"/>
<dbReference type="InterPro" id="IPR000326">
    <property type="entry name" value="PAP2/HPO"/>
</dbReference>
<feature type="transmembrane region" description="Helical" evidence="1">
    <location>
        <begin position="44"/>
        <end position="65"/>
    </location>
</feature>
<feature type="transmembrane region" description="Helical" evidence="1">
    <location>
        <begin position="164"/>
        <end position="186"/>
    </location>
</feature>
<proteinExistence type="predicted"/>
<dbReference type="PANTHER" id="PTHR14969">
    <property type="entry name" value="SPHINGOSINE-1-PHOSPHATE PHOSPHOHYDROLASE"/>
    <property type="match status" value="1"/>
</dbReference>
<evidence type="ECO:0000256" key="1">
    <source>
        <dbReference type="SAM" id="Phobius"/>
    </source>
</evidence>
<dbReference type="PANTHER" id="PTHR14969:SF13">
    <property type="entry name" value="AT30094P"/>
    <property type="match status" value="1"/>
</dbReference>
<keyword evidence="1" id="KW-0812">Transmembrane</keyword>
<sequence>MTDAWAAWAASHALELFIALPLLAGAAAFWGMRAYVGRPRRARQAIYVSSLAVWLLLFLGLAMAVRRQGGIVAFDGALADALSMTMDTSLLWLLSWFTYLGDRNFLTVLSVLMTLYLLWTGWWRLAAFCAIATGVGGAINWLLKHTFERVRPEHDHGYATVAGWSFPSGHASAAMAVYGTACYLVWRLAPPAWRWPCVAVSAALIMAIGLSRILLQVHFASDVVAGLAVSLAWLSVCVAVAERHCTSRRAEQDLH</sequence>
<accession>A0AA42W5U8</accession>
<comment type="caution">
    <text evidence="3">The sequence shown here is derived from an EMBL/GenBank/DDBJ whole genome shotgun (WGS) entry which is preliminary data.</text>
</comment>
<dbReference type="InterPro" id="IPR036938">
    <property type="entry name" value="PAP2/HPO_sf"/>
</dbReference>
<dbReference type="SUPFAM" id="SSF48317">
    <property type="entry name" value="Acid phosphatase/Vanadium-dependent haloperoxidase"/>
    <property type="match status" value="1"/>
</dbReference>
<dbReference type="Pfam" id="PF01569">
    <property type="entry name" value="PAP2"/>
    <property type="match status" value="1"/>
</dbReference>
<feature type="domain" description="Phosphatidic acid phosphatase type 2/haloperoxidase" evidence="2">
    <location>
        <begin position="126"/>
        <end position="238"/>
    </location>
</feature>
<dbReference type="CDD" id="cd03392">
    <property type="entry name" value="PAP2_like_2"/>
    <property type="match status" value="1"/>
</dbReference>
<feature type="transmembrane region" description="Helical" evidence="1">
    <location>
        <begin position="6"/>
        <end position="32"/>
    </location>
</feature>
<reference evidence="3" key="1">
    <citation type="submission" date="2022-09" db="EMBL/GenBank/DDBJ databases">
        <title>Intensive care unit water sources are persistently colonized with multi-drug resistant bacteria and are the site of extensive horizontal gene transfer of antibiotic resistance genes.</title>
        <authorList>
            <person name="Diorio-Toth L."/>
        </authorList>
    </citation>
    <scope>NUCLEOTIDE SEQUENCE</scope>
    <source>
        <strain evidence="3">GD03676</strain>
    </source>
</reference>
<dbReference type="EMBL" id="JAOCKG010000001">
    <property type="protein sequence ID" value="MDH2049185.1"/>
    <property type="molecule type" value="Genomic_DNA"/>
</dbReference>
<dbReference type="Proteomes" id="UP001161276">
    <property type="component" value="Unassembled WGS sequence"/>
</dbReference>
<dbReference type="SMART" id="SM00014">
    <property type="entry name" value="acidPPc"/>
    <property type="match status" value="1"/>
</dbReference>
<evidence type="ECO:0000313" key="4">
    <source>
        <dbReference type="Proteomes" id="UP001161276"/>
    </source>
</evidence>
<gene>
    <name evidence="3" type="ORF">N5K24_02145</name>
</gene>
<keyword evidence="1" id="KW-1133">Transmembrane helix</keyword>
<protein>
    <submittedName>
        <fullName evidence="3">Phosphatase PAP2 family protein</fullName>
    </submittedName>
</protein>
<feature type="transmembrane region" description="Helical" evidence="1">
    <location>
        <begin position="77"/>
        <end position="97"/>
    </location>
</feature>
<dbReference type="Gene3D" id="1.20.144.10">
    <property type="entry name" value="Phosphatidic acid phosphatase type 2/haloperoxidase"/>
    <property type="match status" value="2"/>
</dbReference>